<dbReference type="Proteomes" id="UP000185192">
    <property type="component" value="Unassembled WGS sequence"/>
</dbReference>
<dbReference type="STRING" id="1123272.SAMN02745824_1507"/>
<accession>A0A1N6D3Q8</accession>
<evidence type="ECO:0000313" key="2">
    <source>
        <dbReference type="Proteomes" id="UP000185192"/>
    </source>
</evidence>
<protein>
    <submittedName>
        <fullName evidence="1">Uncharacterized protein</fullName>
    </submittedName>
</protein>
<dbReference type="EMBL" id="FSQW01000001">
    <property type="protein sequence ID" value="SIN65432.1"/>
    <property type="molecule type" value="Genomic_DNA"/>
</dbReference>
<sequence>MPHLLYRPHIEHGDKIVTTDFLIRQITVRGRADVNLPVDLANCHVDLVMHDRSFVAPLLFAFSGDEQTYVAPAFGLLDGAVFDADRAAAWRNARISISRQAIKPVGDSIRCLSQFPDESGSDKEVDSAVIKGTARYHALILPAGEATRVSEAGMVQLTVTAGPTAEHRLAIASSGQEILS</sequence>
<dbReference type="RefSeq" id="WP_074204421.1">
    <property type="nucleotide sequence ID" value="NZ_FSQW01000001.1"/>
</dbReference>
<keyword evidence="2" id="KW-1185">Reference proteome</keyword>
<dbReference type="AlphaFoldDB" id="A0A1N6D3Q8"/>
<evidence type="ECO:0000313" key="1">
    <source>
        <dbReference type="EMBL" id="SIN65432.1"/>
    </source>
</evidence>
<name>A0A1N6D3Q8_9SPHN</name>
<proteinExistence type="predicted"/>
<gene>
    <name evidence="1" type="ORF">SAMN02745824_1507</name>
</gene>
<reference evidence="2" key="1">
    <citation type="submission" date="2016-11" db="EMBL/GenBank/DDBJ databases">
        <authorList>
            <person name="Varghese N."/>
            <person name="Submissions S."/>
        </authorList>
    </citation>
    <scope>NUCLEOTIDE SEQUENCE [LARGE SCALE GENOMIC DNA]</scope>
    <source>
        <strain evidence="2">DSM 22363</strain>
    </source>
</reference>
<organism evidence="1 2">
    <name type="scientific">Parasphingorhabdus marina DSM 22363</name>
    <dbReference type="NCBI Taxonomy" id="1123272"/>
    <lineage>
        <taxon>Bacteria</taxon>
        <taxon>Pseudomonadati</taxon>
        <taxon>Pseudomonadota</taxon>
        <taxon>Alphaproteobacteria</taxon>
        <taxon>Sphingomonadales</taxon>
        <taxon>Sphingomonadaceae</taxon>
        <taxon>Parasphingorhabdus</taxon>
    </lineage>
</organism>